<keyword evidence="1" id="KW-0732">Signal</keyword>
<sequence>MQQLGVCLLTYFSLFIANCIRSANVHVKNTFIVDESGRVRIYHGANFVLKQFPWYPDELLDPNFVGNLSK</sequence>
<name>A0A818P737_9BILA</name>
<protein>
    <submittedName>
        <fullName evidence="2">Uncharacterized protein</fullName>
    </submittedName>
</protein>
<feature type="signal peptide" evidence="1">
    <location>
        <begin position="1"/>
        <end position="22"/>
    </location>
</feature>
<feature type="chain" id="PRO_5032545654" evidence="1">
    <location>
        <begin position="23"/>
        <end position="70"/>
    </location>
</feature>
<comment type="caution">
    <text evidence="2">The sequence shown here is derived from an EMBL/GenBank/DDBJ whole genome shotgun (WGS) entry which is preliminary data.</text>
</comment>
<gene>
    <name evidence="2" type="ORF">JBS370_LOCUS4700</name>
</gene>
<evidence type="ECO:0000313" key="2">
    <source>
        <dbReference type="EMBL" id="CAF3619362.1"/>
    </source>
</evidence>
<dbReference type="AlphaFoldDB" id="A0A818P737"/>
<organism evidence="2 3">
    <name type="scientific">Rotaria sordida</name>
    <dbReference type="NCBI Taxonomy" id="392033"/>
    <lineage>
        <taxon>Eukaryota</taxon>
        <taxon>Metazoa</taxon>
        <taxon>Spiralia</taxon>
        <taxon>Gnathifera</taxon>
        <taxon>Rotifera</taxon>
        <taxon>Eurotatoria</taxon>
        <taxon>Bdelloidea</taxon>
        <taxon>Philodinida</taxon>
        <taxon>Philodinidae</taxon>
        <taxon>Rotaria</taxon>
    </lineage>
</organism>
<dbReference type="EMBL" id="CAJOBD010000229">
    <property type="protein sequence ID" value="CAF3619362.1"/>
    <property type="molecule type" value="Genomic_DNA"/>
</dbReference>
<evidence type="ECO:0000256" key="1">
    <source>
        <dbReference type="SAM" id="SignalP"/>
    </source>
</evidence>
<proteinExistence type="predicted"/>
<reference evidence="2" key="1">
    <citation type="submission" date="2021-02" db="EMBL/GenBank/DDBJ databases">
        <authorList>
            <person name="Nowell W R."/>
        </authorList>
    </citation>
    <scope>NUCLEOTIDE SEQUENCE</scope>
</reference>
<dbReference type="Proteomes" id="UP000663836">
    <property type="component" value="Unassembled WGS sequence"/>
</dbReference>
<evidence type="ECO:0000313" key="3">
    <source>
        <dbReference type="Proteomes" id="UP000663836"/>
    </source>
</evidence>
<accession>A0A818P737</accession>